<feature type="region of interest" description="Disordered" evidence="2">
    <location>
        <begin position="119"/>
        <end position="161"/>
    </location>
</feature>
<evidence type="ECO:0000256" key="1">
    <source>
        <dbReference type="SAM" id="Coils"/>
    </source>
</evidence>
<gene>
    <name evidence="3" type="ORF">FCIRC_12903</name>
</gene>
<protein>
    <submittedName>
        <fullName evidence="3">Uncharacterized protein</fullName>
    </submittedName>
</protein>
<evidence type="ECO:0000256" key="2">
    <source>
        <dbReference type="SAM" id="MobiDB-lite"/>
    </source>
</evidence>
<keyword evidence="4" id="KW-1185">Reference proteome</keyword>
<organism evidence="3 4">
    <name type="scientific">Fusarium circinatum</name>
    <name type="common">Pitch canker fungus</name>
    <name type="synonym">Gibberella circinata</name>
    <dbReference type="NCBI Taxonomy" id="48490"/>
    <lineage>
        <taxon>Eukaryota</taxon>
        <taxon>Fungi</taxon>
        <taxon>Dikarya</taxon>
        <taxon>Ascomycota</taxon>
        <taxon>Pezizomycotina</taxon>
        <taxon>Sordariomycetes</taxon>
        <taxon>Hypocreomycetidae</taxon>
        <taxon>Hypocreales</taxon>
        <taxon>Nectriaceae</taxon>
        <taxon>Fusarium</taxon>
        <taxon>Fusarium fujikuroi species complex</taxon>
    </lineage>
</organism>
<feature type="compositionally biased region" description="Polar residues" evidence="2">
    <location>
        <begin position="142"/>
        <end position="154"/>
    </location>
</feature>
<evidence type="ECO:0000313" key="3">
    <source>
        <dbReference type="EMBL" id="KAF5658402.1"/>
    </source>
</evidence>
<keyword evidence="1" id="KW-0175">Coiled coil</keyword>
<reference evidence="4" key="1">
    <citation type="journal article" date="2020" name="BMC Genomics">
        <title>Correction to: Identification and distribution of gene clusters required for synthesis of sphingolipid metabolism inhibitors in diverse species of the filamentous fungus Fusarium.</title>
        <authorList>
            <person name="Kim H.S."/>
            <person name="Lohmar J.M."/>
            <person name="Busman M."/>
            <person name="Brown D.W."/>
            <person name="Naumann T.A."/>
            <person name="Divon H.H."/>
            <person name="Lysoe E."/>
            <person name="Uhlig S."/>
            <person name="Proctor R.H."/>
        </authorList>
    </citation>
    <scope>NUCLEOTIDE SEQUENCE [LARGE SCALE GENOMIC DNA]</scope>
    <source>
        <strain evidence="4">NRRL 25331</strain>
    </source>
</reference>
<dbReference type="InterPro" id="IPR009003">
    <property type="entry name" value="Peptidase_S1_PA"/>
</dbReference>
<dbReference type="SUPFAM" id="SSF50494">
    <property type="entry name" value="Trypsin-like serine proteases"/>
    <property type="match status" value="1"/>
</dbReference>
<reference evidence="3 4" key="2">
    <citation type="submission" date="2020-05" db="EMBL/GenBank/DDBJ databases">
        <title>Identification and distribution of gene clusters putatively required for synthesis of sphingolipid metabolism inhibitors in phylogenetically diverse species of the filamentous fungus Fusarium.</title>
        <authorList>
            <person name="Kim H.-S."/>
            <person name="Busman M."/>
            <person name="Brown D.W."/>
            <person name="Divon H."/>
            <person name="Uhlig S."/>
            <person name="Proctor R.H."/>
        </authorList>
    </citation>
    <scope>NUCLEOTIDE SEQUENCE [LARGE SCALE GENOMIC DNA]</scope>
    <source>
        <strain evidence="3 4">NRRL 25331</strain>
    </source>
</reference>
<proteinExistence type="predicted"/>
<feature type="compositionally biased region" description="Basic and acidic residues" evidence="2">
    <location>
        <begin position="125"/>
        <end position="134"/>
    </location>
</feature>
<evidence type="ECO:0000313" key="4">
    <source>
        <dbReference type="Proteomes" id="UP000572754"/>
    </source>
</evidence>
<name>A0A8H5SX60_FUSCI</name>
<dbReference type="AlphaFoldDB" id="A0A8H5SX60"/>
<accession>A0A8H5SX60</accession>
<feature type="coiled-coil region" evidence="1">
    <location>
        <begin position="623"/>
        <end position="677"/>
    </location>
</feature>
<sequence>MDVQSLERPVVAEALARIAEESTRLMVTSASGEGTLRLLSLVELKRLSFPLPTISPEFEALLRFLEDTCLAIECDFAIGLNALIDQARASRDVSLAVQVPPSAAQKQIDDALDYLDRPVSGGRKRWSDESETNRPSKKRPNSEGSATPVPQHSLVSEKESQREEDVLYSALNPQILCHALRPQENHLRAFHLRLDDPKEPPHPEGTWMYEAIFSSSMPESTKHGCTKGGGTKCYHEAEFNVISRAEMSRRMQSGKAVEEILEGTLCQRTLPGRPPFDLDPLRGNFAEEGLRILKDCGLLSRDSSGSIENEVNLEMRGEPGSTTARPTVIMLANWSTEKSDAFTRAAQQMSNYVDRFAIMVGSPIYVEIISLYLIQTKYYGPVNEPALSRTWDTVSDLIYSRLQSLPTTRGYLTCLALQKFGVNPSINTNPATVYISMDHRSDETSWYGVVSAVKDVLDRIAGWEHVQIHIEHNLNMPCAYDTLPFDPSKRVKGEGANKRITDDYNETVQIGDDFSPSRYILGLEDPDQQYNPGHGTLGCFIQIKTKSDTKWRTCVLTNHHVVRAAFDGFAFRTQSDGAVECVPPPEGSDLWKVDFDGYNASSKLGHEVASFESPSRTKHNFTIGVINEDIADLRKRVNQEERDVRTSKNKNPIRESIRKHKAEIASLEAEKKAKEAFIKKDKQILGNLIASSGFRRQVDRRRMDWALIELDPSREWSNNLPNEQAWRSKYRRVPARPGACGTPIQPRNVKSVESPWNLGPIFKVGSTTGSTTGEYRWEKEKVTIDHDAYLGNARLVTNELVFGPRADVDLGVKLCDHGDSGSVLFDNGGRIVALLFRGHKHEKSYDDGYGYVTPIEHVFDDIKDFTDITNIRIAK</sequence>
<dbReference type="EMBL" id="JAAQPE010000582">
    <property type="protein sequence ID" value="KAF5658402.1"/>
    <property type="molecule type" value="Genomic_DNA"/>
</dbReference>
<comment type="caution">
    <text evidence="3">The sequence shown here is derived from an EMBL/GenBank/DDBJ whole genome shotgun (WGS) entry which is preliminary data.</text>
</comment>
<dbReference type="Proteomes" id="UP000572754">
    <property type="component" value="Unassembled WGS sequence"/>
</dbReference>